<organism evidence="2 3">
    <name type="scientific">Modestobacter versicolor</name>
    <dbReference type="NCBI Taxonomy" id="429133"/>
    <lineage>
        <taxon>Bacteria</taxon>
        <taxon>Bacillati</taxon>
        <taxon>Actinomycetota</taxon>
        <taxon>Actinomycetes</taxon>
        <taxon>Geodermatophilales</taxon>
        <taxon>Geodermatophilaceae</taxon>
        <taxon>Modestobacter</taxon>
    </lineage>
</organism>
<evidence type="ECO:0000256" key="1">
    <source>
        <dbReference type="SAM" id="Phobius"/>
    </source>
</evidence>
<feature type="transmembrane region" description="Helical" evidence="1">
    <location>
        <begin position="6"/>
        <end position="29"/>
    </location>
</feature>
<feature type="non-terminal residue" evidence="2">
    <location>
        <position position="1"/>
    </location>
</feature>
<keyword evidence="3" id="KW-1185">Reference proteome</keyword>
<dbReference type="AlphaFoldDB" id="A0A323V5K1"/>
<dbReference type="EMBL" id="QKNV01000253">
    <property type="protein sequence ID" value="PZA19894.1"/>
    <property type="molecule type" value="Genomic_DNA"/>
</dbReference>
<protein>
    <submittedName>
        <fullName evidence="2">Uncharacterized protein</fullName>
    </submittedName>
</protein>
<evidence type="ECO:0000313" key="3">
    <source>
        <dbReference type="Proteomes" id="UP000247602"/>
    </source>
</evidence>
<proteinExistence type="predicted"/>
<evidence type="ECO:0000313" key="2">
    <source>
        <dbReference type="EMBL" id="PZA19894.1"/>
    </source>
</evidence>
<dbReference type="Proteomes" id="UP000247602">
    <property type="component" value="Unassembled WGS sequence"/>
</dbReference>
<gene>
    <name evidence="2" type="ORF">DMO24_18310</name>
</gene>
<reference evidence="2 3" key="1">
    <citation type="submission" date="2018-06" db="EMBL/GenBank/DDBJ databases">
        <title>Draft genome sequence of Modestobacter versicolor CP153-2.</title>
        <authorList>
            <person name="Gundlapally S.R."/>
        </authorList>
    </citation>
    <scope>NUCLEOTIDE SEQUENCE [LARGE SCALE GENOMIC DNA]</scope>
    <source>
        <strain evidence="2 3">CP153-2</strain>
    </source>
</reference>
<keyword evidence="1" id="KW-0472">Membrane</keyword>
<keyword evidence="1" id="KW-1133">Transmembrane helix</keyword>
<keyword evidence="1" id="KW-0812">Transmembrane</keyword>
<dbReference type="RefSeq" id="WP_220036050.1">
    <property type="nucleotide sequence ID" value="NZ_QKNV01000253.1"/>
</dbReference>
<accession>A0A323V5K1</accession>
<comment type="caution">
    <text evidence="2">The sequence shown here is derived from an EMBL/GenBank/DDBJ whole genome shotgun (WGS) entry which is preliminary data.</text>
</comment>
<name>A0A323V5K1_9ACTN</name>
<sequence>AAEFGIGSLLAVAAVPVLAVIALGVLLLLTDRRADRAADQAVDAASRLLAFSVPSNVDAADCTTAEPGGDVVRELSCGPTVDGEGPTSGTYSVVAGDGAADAFAADVAAQELDELADVFECGSGEDTQGWTSVTDVDTDGDEVEVGRLACWVDDDGDSVLSWTWPDIGARSVVELRGGGGGGLSDLRSWWDSTADRGY</sequence>